<dbReference type="Pfam" id="PF04266">
    <property type="entry name" value="ASCH"/>
    <property type="match status" value="1"/>
</dbReference>
<dbReference type="InterPro" id="IPR056993">
    <property type="entry name" value="TRIP4_3rd_dom"/>
</dbReference>
<dbReference type="GO" id="GO:0072344">
    <property type="term" value="P:rescue of stalled ribosome"/>
    <property type="evidence" value="ECO:0007669"/>
    <property type="project" value="InterPro"/>
</dbReference>
<keyword evidence="4" id="KW-1185">Reference proteome</keyword>
<gene>
    <name evidence="3" type="ORF">BSL78_11216</name>
</gene>
<dbReference type="EMBL" id="MRZV01000351">
    <property type="protein sequence ID" value="PIK51917.1"/>
    <property type="molecule type" value="Genomic_DNA"/>
</dbReference>
<dbReference type="SUPFAM" id="SSF88697">
    <property type="entry name" value="PUA domain-like"/>
    <property type="match status" value="1"/>
</dbReference>
<dbReference type="InterPro" id="IPR015947">
    <property type="entry name" value="PUA-like_sf"/>
</dbReference>
<feature type="domain" description="ASCH" evidence="2">
    <location>
        <begin position="313"/>
        <end position="421"/>
    </location>
</feature>
<organism evidence="3 4">
    <name type="scientific">Stichopus japonicus</name>
    <name type="common">Sea cucumber</name>
    <dbReference type="NCBI Taxonomy" id="307972"/>
    <lineage>
        <taxon>Eukaryota</taxon>
        <taxon>Metazoa</taxon>
        <taxon>Echinodermata</taxon>
        <taxon>Eleutherozoa</taxon>
        <taxon>Echinozoa</taxon>
        <taxon>Holothuroidea</taxon>
        <taxon>Aspidochirotacea</taxon>
        <taxon>Aspidochirotida</taxon>
        <taxon>Stichopodidae</taxon>
        <taxon>Apostichopus</taxon>
    </lineage>
</organism>
<accession>A0A2G8KV86</accession>
<dbReference type="FunFam" id="2.30.130.30:FF:000006">
    <property type="entry name" value="Putative_zinc_finger_motif_-_C2HC5-type /ASCH_domain_containing_protein_-_putative"/>
    <property type="match status" value="1"/>
</dbReference>
<dbReference type="GO" id="GO:0005634">
    <property type="term" value="C:nucleus"/>
    <property type="evidence" value="ECO:0007669"/>
    <property type="project" value="InterPro"/>
</dbReference>
<dbReference type="PANTHER" id="PTHR12963">
    <property type="entry name" value="THYROID RECEPTOR INTERACTING PROTEIN RELATED"/>
    <property type="match status" value="1"/>
</dbReference>
<dbReference type="PANTHER" id="PTHR12963:SF4">
    <property type="entry name" value="ACTIVATING SIGNAL COINTEGRATOR 1"/>
    <property type="match status" value="1"/>
</dbReference>
<feature type="region of interest" description="Disordered" evidence="1">
    <location>
        <begin position="241"/>
        <end position="260"/>
    </location>
</feature>
<dbReference type="AlphaFoldDB" id="A0A2G8KV86"/>
<feature type="region of interest" description="Disordered" evidence="1">
    <location>
        <begin position="1"/>
        <end position="27"/>
    </location>
</feature>
<evidence type="ECO:0000313" key="3">
    <source>
        <dbReference type="EMBL" id="PIK51917.1"/>
    </source>
</evidence>
<dbReference type="InterPro" id="IPR009349">
    <property type="entry name" value="TRIP4/RQT4_C2HC5_Znf"/>
</dbReference>
<evidence type="ECO:0000259" key="2">
    <source>
        <dbReference type="SMART" id="SM01022"/>
    </source>
</evidence>
<comment type="caution">
    <text evidence="3">The sequence shown here is derived from an EMBL/GenBank/DDBJ whole genome shotgun (WGS) entry which is preliminary data.</text>
</comment>
<dbReference type="GO" id="GO:0008270">
    <property type="term" value="F:zinc ion binding"/>
    <property type="evidence" value="ECO:0007669"/>
    <property type="project" value="InterPro"/>
</dbReference>
<dbReference type="InterPro" id="IPR039128">
    <property type="entry name" value="TRIP4-like"/>
</dbReference>
<dbReference type="Gene3D" id="2.30.130.30">
    <property type="entry name" value="Hypothetical protein"/>
    <property type="match status" value="1"/>
</dbReference>
<reference evidence="3 4" key="1">
    <citation type="journal article" date="2017" name="PLoS Biol.">
        <title>The sea cucumber genome provides insights into morphological evolution and visceral regeneration.</title>
        <authorList>
            <person name="Zhang X."/>
            <person name="Sun L."/>
            <person name="Yuan J."/>
            <person name="Sun Y."/>
            <person name="Gao Y."/>
            <person name="Zhang L."/>
            <person name="Li S."/>
            <person name="Dai H."/>
            <person name="Hamel J.F."/>
            <person name="Liu C."/>
            <person name="Yu Y."/>
            <person name="Liu S."/>
            <person name="Lin W."/>
            <person name="Guo K."/>
            <person name="Jin S."/>
            <person name="Xu P."/>
            <person name="Storey K.B."/>
            <person name="Huan P."/>
            <person name="Zhang T."/>
            <person name="Zhou Y."/>
            <person name="Zhang J."/>
            <person name="Lin C."/>
            <person name="Li X."/>
            <person name="Xing L."/>
            <person name="Huo D."/>
            <person name="Sun M."/>
            <person name="Wang L."/>
            <person name="Mercier A."/>
            <person name="Li F."/>
            <person name="Yang H."/>
            <person name="Xiang J."/>
        </authorList>
    </citation>
    <scope>NUCLEOTIDE SEQUENCE [LARGE SCALE GENOMIC DNA]</scope>
    <source>
        <strain evidence="3">Shaxun</strain>
        <tissue evidence="3">Muscle</tissue>
    </source>
</reference>
<dbReference type="CDD" id="cd06554">
    <property type="entry name" value="ASCH_ASC-1_like"/>
    <property type="match status" value="1"/>
</dbReference>
<dbReference type="InterPro" id="IPR007374">
    <property type="entry name" value="ASCH_domain"/>
</dbReference>
<evidence type="ECO:0000313" key="4">
    <source>
        <dbReference type="Proteomes" id="UP000230750"/>
    </source>
</evidence>
<dbReference type="GO" id="GO:0180022">
    <property type="term" value="C:RQC-trigger complex"/>
    <property type="evidence" value="ECO:0007669"/>
    <property type="project" value="InterPro"/>
</dbReference>
<dbReference type="STRING" id="307972.A0A2G8KV86"/>
<protein>
    <submittedName>
        <fullName evidence="3">Putative activating signal cointegrator 1-like</fullName>
    </submittedName>
</protein>
<sequence length="456" mass="51591">MPGEPRMPAELPMQNGGTAAPSKVSPKRTKTKFVSIYSAEGEARSTYQLGGRHTCECQAKKHKLISNCLSCGRVVCAQEGSGPCLFCGTLVCTNAESEVLASNTKASHKLRKKLTESKDVHPEKIGYQQKENVNSVSDEKLQKAIEHKNRLIENDRNSLSRLVIDDQSDYFATDSNQWLSSTDRKILQEKKDHLMEHKYGSRRNKKVTLDFAGRKVIEEADVTNMYDINDDTVQKVHFGRDRNDTTVGDQPKGELVNPNIQQPAPQFNLQVKDANKFKVKLSEISSASSDRCRATVRIQDRELLVMSDDGWCLSMHQPWASLLIEGIKRHEGRTWYSAHRGRLWIAAGAKKPTEQEISVVEDSYRHIVGNENVTFPSQYPTGCLLGCVDMVDCLAQEQYREKFPDGDSNSEYVFIVENPKELILRFPIKGRHKLWKMESQIHKAAKKGLRSPQSNR</sequence>
<evidence type="ECO:0000256" key="1">
    <source>
        <dbReference type="SAM" id="MobiDB-lite"/>
    </source>
</evidence>
<proteinExistence type="predicted"/>
<dbReference type="Pfam" id="PF06221">
    <property type="entry name" value="zf-C2HC5"/>
    <property type="match status" value="1"/>
</dbReference>
<dbReference type="OrthoDB" id="338816at2759"/>
<dbReference type="Proteomes" id="UP000230750">
    <property type="component" value="Unassembled WGS sequence"/>
</dbReference>
<dbReference type="Pfam" id="PF23134">
    <property type="entry name" value="TRIP4_3rd"/>
    <property type="match status" value="1"/>
</dbReference>
<dbReference type="SMART" id="SM01022">
    <property type="entry name" value="ASCH"/>
    <property type="match status" value="1"/>
</dbReference>
<name>A0A2G8KV86_STIJA</name>